<keyword evidence="2" id="KW-1185">Reference proteome</keyword>
<evidence type="ECO:0000313" key="2">
    <source>
        <dbReference type="Proteomes" id="UP000641932"/>
    </source>
</evidence>
<dbReference type="AlphaFoldDB" id="A0A918E2U6"/>
<comment type="caution">
    <text evidence="1">The sequence shown here is derived from an EMBL/GenBank/DDBJ whole genome shotgun (WGS) entry which is preliminary data.</text>
</comment>
<sequence>MAAPELSREERALYNPIFTALLCTRAVQGYDKEYAAPCPLPVAVTAAVMALQPSIRAVLPTTTGTGLMGWLDENDAVRIAMTRNAAALASVVRPGLLFALQSSILHCNGDGLTLVPRTLTKAVRGETEQNVTIQKAAVQLGRWLPSTGSLSTVLTLLGVKP</sequence>
<organism evidence="1 2">
    <name type="scientific">Wenjunlia tyrosinilytica</name>
    <dbReference type="NCBI Taxonomy" id="1544741"/>
    <lineage>
        <taxon>Bacteria</taxon>
        <taxon>Bacillati</taxon>
        <taxon>Actinomycetota</taxon>
        <taxon>Actinomycetes</taxon>
        <taxon>Kitasatosporales</taxon>
        <taxon>Streptomycetaceae</taxon>
        <taxon>Wenjunlia</taxon>
    </lineage>
</organism>
<reference evidence="1" key="1">
    <citation type="journal article" date="2014" name="Int. J. Syst. Evol. Microbiol.">
        <title>Complete genome sequence of Corynebacterium casei LMG S-19264T (=DSM 44701T), isolated from a smear-ripened cheese.</title>
        <authorList>
            <consortium name="US DOE Joint Genome Institute (JGI-PGF)"/>
            <person name="Walter F."/>
            <person name="Albersmeier A."/>
            <person name="Kalinowski J."/>
            <person name="Ruckert C."/>
        </authorList>
    </citation>
    <scope>NUCLEOTIDE SEQUENCE</scope>
    <source>
        <strain evidence="1">CGMCC 4.7201</strain>
    </source>
</reference>
<dbReference type="RefSeq" id="WP_189135739.1">
    <property type="nucleotide sequence ID" value="NZ_BMMS01000056.1"/>
</dbReference>
<dbReference type="Proteomes" id="UP000641932">
    <property type="component" value="Unassembled WGS sequence"/>
</dbReference>
<dbReference type="EMBL" id="BMMS01000056">
    <property type="protein sequence ID" value="GGP00323.1"/>
    <property type="molecule type" value="Genomic_DNA"/>
</dbReference>
<dbReference type="InterPro" id="IPR045390">
    <property type="entry name" value="ABC-3C_MC3"/>
</dbReference>
<reference evidence="1" key="2">
    <citation type="submission" date="2020-09" db="EMBL/GenBank/DDBJ databases">
        <authorList>
            <person name="Sun Q."/>
            <person name="Zhou Y."/>
        </authorList>
    </citation>
    <scope>NUCLEOTIDE SEQUENCE</scope>
    <source>
        <strain evidence="1">CGMCC 4.7201</strain>
    </source>
</reference>
<proteinExistence type="predicted"/>
<gene>
    <name evidence="1" type="ORF">GCM10012280_68830</name>
</gene>
<name>A0A918E2U6_9ACTN</name>
<protein>
    <submittedName>
        <fullName evidence="1">Uncharacterized protein</fullName>
    </submittedName>
</protein>
<accession>A0A918E2U6</accession>
<evidence type="ECO:0000313" key="1">
    <source>
        <dbReference type="EMBL" id="GGP00323.1"/>
    </source>
</evidence>
<dbReference type="Pfam" id="PF20131">
    <property type="entry name" value="MC3"/>
    <property type="match status" value="1"/>
</dbReference>